<accession>A0A371FTX1</accession>
<reference evidence="1" key="1">
    <citation type="submission" date="2018-05" db="EMBL/GenBank/DDBJ databases">
        <title>Draft genome of Mucuna pruriens seed.</title>
        <authorList>
            <person name="Nnadi N.E."/>
            <person name="Vos R."/>
            <person name="Hasami M.H."/>
            <person name="Devisetty U.K."/>
            <person name="Aguiy J.C."/>
        </authorList>
    </citation>
    <scope>NUCLEOTIDE SEQUENCE [LARGE SCALE GENOMIC DNA]</scope>
    <source>
        <strain evidence="1">JCA_2017</strain>
    </source>
</reference>
<dbReference type="Proteomes" id="UP000257109">
    <property type="component" value="Unassembled WGS sequence"/>
</dbReference>
<keyword evidence="2" id="KW-1185">Reference proteome</keyword>
<organism evidence="1 2">
    <name type="scientific">Mucuna pruriens</name>
    <name type="common">Velvet bean</name>
    <name type="synonym">Dolichos pruriens</name>
    <dbReference type="NCBI Taxonomy" id="157652"/>
    <lineage>
        <taxon>Eukaryota</taxon>
        <taxon>Viridiplantae</taxon>
        <taxon>Streptophyta</taxon>
        <taxon>Embryophyta</taxon>
        <taxon>Tracheophyta</taxon>
        <taxon>Spermatophyta</taxon>
        <taxon>Magnoliopsida</taxon>
        <taxon>eudicotyledons</taxon>
        <taxon>Gunneridae</taxon>
        <taxon>Pentapetalae</taxon>
        <taxon>rosids</taxon>
        <taxon>fabids</taxon>
        <taxon>Fabales</taxon>
        <taxon>Fabaceae</taxon>
        <taxon>Papilionoideae</taxon>
        <taxon>50 kb inversion clade</taxon>
        <taxon>NPAAA clade</taxon>
        <taxon>indigoferoid/millettioid clade</taxon>
        <taxon>Phaseoleae</taxon>
        <taxon>Mucuna</taxon>
    </lineage>
</organism>
<comment type="caution">
    <text evidence="1">The sequence shown here is derived from an EMBL/GenBank/DDBJ whole genome shotgun (WGS) entry which is preliminary data.</text>
</comment>
<evidence type="ECO:0000313" key="2">
    <source>
        <dbReference type="Proteomes" id="UP000257109"/>
    </source>
</evidence>
<proteinExistence type="predicted"/>
<gene>
    <name evidence="1" type="ORF">CR513_37561</name>
</gene>
<evidence type="ECO:0000313" key="1">
    <source>
        <dbReference type="EMBL" id="RDX81722.1"/>
    </source>
</evidence>
<dbReference type="EMBL" id="QJKJ01007847">
    <property type="protein sequence ID" value="RDX81722.1"/>
    <property type="molecule type" value="Genomic_DNA"/>
</dbReference>
<feature type="non-terminal residue" evidence="1">
    <location>
        <position position="1"/>
    </location>
</feature>
<sequence>MGAKKAYLYDALERMHHQLTIEHRKTFLFDGINAHVFSPAYGGMMFLDGISSHVNDQADLIDEGIILIALKKKIHKAIALPCITVVDDMLY</sequence>
<name>A0A371FTX1_MUCPR</name>
<dbReference type="AlphaFoldDB" id="A0A371FTX1"/>
<protein>
    <submittedName>
        <fullName evidence="1">Uncharacterized protein</fullName>
    </submittedName>
</protein>